<accession>A0A1A2UD96</accession>
<feature type="domain" description="PknH-like extracellular" evidence="1">
    <location>
        <begin position="37"/>
        <end position="234"/>
    </location>
</feature>
<evidence type="ECO:0000313" key="2">
    <source>
        <dbReference type="EMBL" id="OBH86252.1"/>
    </source>
</evidence>
<dbReference type="Gene3D" id="3.40.1000.70">
    <property type="entry name" value="PknH-like extracellular domain"/>
    <property type="match status" value="1"/>
</dbReference>
<dbReference type="Pfam" id="PF14032">
    <property type="entry name" value="PknH_C"/>
    <property type="match status" value="1"/>
</dbReference>
<protein>
    <recommendedName>
        <fullName evidence="1">PknH-like extracellular domain-containing protein</fullName>
    </recommendedName>
</protein>
<sequence>MRAAALVGISLLSTGCVTTVTGTPARAGHLGAATLPLEQVLPDGAEINAAVGNELPPHGPAQVGGIDLLPNGIRDSGDATPIQCLGVVAPAMRVVYEPGHVHAVATQDYWNYDSGVAVFSATAAAIKLASTADAQRLFASFVEQWQRCDGTTVTTFTHDSSNTELYSKATETRVDGPVLSATVVAWDNHHAPPSPDERAVGVKGDVIADVKVADGPRAQAGRRAIDLVEVMLRKVSSSN</sequence>
<gene>
    <name evidence="2" type="ORF">A5679_27115</name>
</gene>
<dbReference type="EMBL" id="LZJY01000426">
    <property type="protein sequence ID" value="OBH86252.1"/>
    <property type="molecule type" value="Genomic_DNA"/>
</dbReference>
<proteinExistence type="predicted"/>
<comment type="caution">
    <text evidence="2">The sequence shown here is derived from an EMBL/GenBank/DDBJ whole genome shotgun (WGS) entry which is preliminary data.</text>
</comment>
<dbReference type="Proteomes" id="UP000092207">
    <property type="component" value="Unassembled WGS sequence"/>
</dbReference>
<dbReference type="RefSeq" id="WP_067310891.1">
    <property type="nucleotide sequence ID" value="NZ_LZJY01000426.1"/>
</dbReference>
<dbReference type="InterPro" id="IPR038232">
    <property type="entry name" value="PknH-like_Extracell_sf"/>
</dbReference>
<dbReference type="AlphaFoldDB" id="A0A1A2UD96"/>
<reference evidence="2 3" key="1">
    <citation type="submission" date="2016-06" db="EMBL/GenBank/DDBJ databases">
        <authorList>
            <person name="Kjaerup R.B."/>
            <person name="Dalgaard T.S."/>
            <person name="Juul-Madsen H.R."/>
        </authorList>
    </citation>
    <scope>NUCLEOTIDE SEQUENCE [LARGE SCALE GENOMIC DNA]</scope>
    <source>
        <strain evidence="2 3">E2838</strain>
    </source>
</reference>
<dbReference type="InterPro" id="IPR026954">
    <property type="entry name" value="PknH-like_Extracell"/>
</dbReference>
<evidence type="ECO:0000313" key="3">
    <source>
        <dbReference type="Proteomes" id="UP000092207"/>
    </source>
</evidence>
<evidence type="ECO:0000259" key="1">
    <source>
        <dbReference type="Pfam" id="PF14032"/>
    </source>
</evidence>
<organism evidence="2 3">
    <name type="scientific">Mycobacterium scrofulaceum</name>
    <dbReference type="NCBI Taxonomy" id="1783"/>
    <lineage>
        <taxon>Bacteria</taxon>
        <taxon>Bacillati</taxon>
        <taxon>Actinomycetota</taxon>
        <taxon>Actinomycetes</taxon>
        <taxon>Mycobacteriales</taxon>
        <taxon>Mycobacteriaceae</taxon>
        <taxon>Mycobacterium</taxon>
    </lineage>
</organism>
<name>A0A1A2UD96_MYCSC</name>
<dbReference type="PROSITE" id="PS51257">
    <property type="entry name" value="PROKAR_LIPOPROTEIN"/>
    <property type="match status" value="1"/>
</dbReference>